<name>A0A8T0GAI1_CERPU</name>
<protein>
    <submittedName>
        <fullName evidence="1">Uncharacterized protein</fullName>
    </submittedName>
</protein>
<dbReference type="EMBL" id="CM026432">
    <property type="protein sequence ID" value="KAG0556141.1"/>
    <property type="molecule type" value="Genomic_DNA"/>
</dbReference>
<gene>
    <name evidence="1" type="ORF">KC19_11G029100</name>
</gene>
<dbReference type="AlphaFoldDB" id="A0A8T0GAI1"/>
<sequence>MFAVSAVNEDFAYLSFVLDFLEHSNQGSFTSLEYGYGEIPLTSGVYIISSLSEKPRDGCKCRLGYVPDARIRSIVVTKRKILTWNIHPICWNIHPICENLRTCCTVQLGFGPSPEGKQH</sequence>
<evidence type="ECO:0000313" key="1">
    <source>
        <dbReference type="EMBL" id="KAG0556141.1"/>
    </source>
</evidence>
<comment type="caution">
    <text evidence="1">The sequence shown here is derived from an EMBL/GenBank/DDBJ whole genome shotgun (WGS) entry which is preliminary data.</text>
</comment>
<dbReference type="Proteomes" id="UP000822688">
    <property type="component" value="Chromosome 11"/>
</dbReference>
<evidence type="ECO:0000313" key="2">
    <source>
        <dbReference type="Proteomes" id="UP000822688"/>
    </source>
</evidence>
<proteinExistence type="predicted"/>
<reference evidence="1 2" key="1">
    <citation type="submission" date="2020-06" db="EMBL/GenBank/DDBJ databases">
        <title>WGS assembly of Ceratodon purpureus strain R40.</title>
        <authorList>
            <person name="Carey S.B."/>
            <person name="Jenkins J."/>
            <person name="Shu S."/>
            <person name="Lovell J.T."/>
            <person name="Sreedasyam A."/>
            <person name="Maumus F."/>
            <person name="Tiley G.P."/>
            <person name="Fernandez-Pozo N."/>
            <person name="Barry K."/>
            <person name="Chen C."/>
            <person name="Wang M."/>
            <person name="Lipzen A."/>
            <person name="Daum C."/>
            <person name="Saski C.A."/>
            <person name="Payton A.C."/>
            <person name="Mcbreen J.C."/>
            <person name="Conrad R.E."/>
            <person name="Kollar L.M."/>
            <person name="Olsson S."/>
            <person name="Huttunen S."/>
            <person name="Landis J.B."/>
            <person name="Wickett N.J."/>
            <person name="Johnson M.G."/>
            <person name="Rensing S.A."/>
            <person name="Grimwood J."/>
            <person name="Schmutz J."/>
            <person name="Mcdaniel S.F."/>
        </authorList>
    </citation>
    <scope>NUCLEOTIDE SEQUENCE [LARGE SCALE GENOMIC DNA]</scope>
    <source>
        <strain evidence="1 2">R40</strain>
    </source>
</reference>
<organism evidence="1 2">
    <name type="scientific">Ceratodon purpureus</name>
    <name type="common">Fire moss</name>
    <name type="synonym">Dicranum purpureum</name>
    <dbReference type="NCBI Taxonomy" id="3225"/>
    <lineage>
        <taxon>Eukaryota</taxon>
        <taxon>Viridiplantae</taxon>
        <taxon>Streptophyta</taxon>
        <taxon>Embryophyta</taxon>
        <taxon>Bryophyta</taxon>
        <taxon>Bryophytina</taxon>
        <taxon>Bryopsida</taxon>
        <taxon>Dicranidae</taxon>
        <taxon>Pseudoditrichales</taxon>
        <taxon>Ditrichaceae</taxon>
        <taxon>Ceratodon</taxon>
    </lineage>
</organism>
<keyword evidence="2" id="KW-1185">Reference proteome</keyword>
<accession>A0A8T0GAI1</accession>